<organism evidence="1 2">
    <name type="scientific">Selenomonas ruminantium</name>
    <dbReference type="NCBI Taxonomy" id="971"/>
    <lineage>
        <taxon>Bacteria</taxon>
        <taxon>Bacillati</taxon>
        <taxon>Bacillota</taxon>
        <taxon>Negativicutes</taxon>
        <taxon>Selenomonadales</taxon>
        <taxon>Selenomonadaceae</taxon>
        <taxon>Selenomonas</taxon>
    </lineage>
</organism>
<dbReference type="OrthoDB" id="9804743at2"/>
<accession>A0A1I3IHI2</accession>
<sequence length="158" mass="17438">MPRIATKQINFRVTAEEAATLELNAARAGVKIPTFCKSAALGVKVKPQVIDKEMGKAILPHISHMGSNINQLAKKANEGGTVAAAELAEVKAEFEQLWDFVLYGKKPKPRKSEEEKMEQATGQMRLEQAAKICSKCGETAIRKHSTSSNRDYYICPNY</sequence>
<dbReference type="InterPro" id="IPR053842">
    <property type="entry name" value="NikA-like"/>
</dbReference>
<evidence type="ECO:0000313" key="2">
    <source>
        <dbReference type="Proteomes" id="UP000183639"/>
    </source>
</evidence>
<reference evidence="1 2" key="1">
    <citation type="submission" date="2016-10" db="EMBL/GenBank/DDBJ databases">
        <authorList>
            <person name="de Groot N.N."/>
        </authorList>
    </citation>
    <scope>NUCLEOTIDE SEQUENCE [LARGE SCALE GENOMIC DNA]</scope>
    <source>
        <strain evidence="1 2">Z108</strain>
    </source>
</reference>
<dbReference type="EMBL" id="FOQK01000052">
    <property type="protein sequence ID" value="SFI47495.1"/>
    <property type="molecule type" value="Genomic_DNA"/>
</dbReference>
<gene>
    <name evidence="1" type="ORF">SAMN04487861_1522</name>
</gene>
<dbReference type="Proteomes" id="UP000183639">
    <property type="component" value="Unassembled WGS sequence"/>
</dbReference>
<feature type="non-terminal residue" evidence="1">
    <location>
        <position position="158"/>
    </location>
</feature>
<protein>
    <submittedName>
        <fullName evidence="1">Mobilisation protein (MobC)</fullName>
    </submittedName>
</protein>
<dbReference type="Pfam" id="PF21983">
    <property type="entry name" value="NikA-like"/>
    <property type="match status" value="1"/>
</dbReference>
<dbReference type="AlphaFoldDB" id="A0A1I3IHI2"/>
<proteinExistence type="predicted"/>
<evidence type="ECO:0000313" key="1">
    <source>
        <dbReference type="EMBL" id="SFI47495.1"/>
    </source>
</evidence>
<name>A0A1I3IHI2_SELRU</name>
<dbReference type="RefSeq" id="WP_143092236.1">
    <property type="nucleotide sequence ID" value="NZ_FOQK01000052.1"/>
</dbReference>